<dbReference type="Gene3D" id="3.40.50.300">
    <property type="entry name" value="P-loop containing nucleotide triphosphate hydrolases"/>
    <property type="match status" value="1"/>
</dbReference>
<keyword evidence="3 6" id="KW-0067">ATP-binding</keyword>
<evidence type="ECO:0000313" key="7">
    <source>
        <dbReference type="Proteomes" id="UP001327219"/>
    </source>
</evidence>
<proteinExistence type="predicted"/>
<dbReference type="InterPro" id="IPR003593">
    <property type="entry name" value="AAA+_ATPase"/>
</dbReference>
<dbReference type="PROSITE" id="PS50893">
    <property type="entry name" value="ABC_TRANSPORTER_2"/>
    <property type="match status" value="1"/>
</dbReference>
<organism evidence="6 7">
    <name type="scientific">Candidatus Bandiella euplotis</name>
    <dbReference type="NCBI Taxonomy" id="1664265"/>
    <lineage>
        <taxon>Bacteria</taxon>
        <taxon>Pseudomonadati</taxon>
        <taxon>Pseudomonadota</taxon>
        <taxon>Alphaproteobacteria</taxon>
        <taxon>Rickettsiales</taxon>
        <taxon>Candidatus Midichloriaceae</taxon>
        <taxon>Candidatus Bandiella</taxon>
    </lineage>
</organism>
<gene>
    <name evidence="6" type="ORF">Bandiella_00921</name>
</gene>
<dbReference type="GO" id="GO:0005524">
    <property type="term" value="F:ATP binding"/>
    <property type="evidence" value="ECO:0007669"/>
    <property type="project" value="UniProtKB-KW"/>
</dbReference>
<keyword evidence="2" id="KW-0547">Nucleotide-binding</keyword>
<dbReference type="InterPro" id="IPR003439">
    <property type="entry name" value="ABC_transporter-like_ATP-bd"/>
</dbReference>
<keyword evidence="1" id="KW-0813">Transport</keyword>
<evidence type="ECO:0000256" key="4">
    <source>
        <dbReference type="ARBA" id="ARBA00024725"/>
    </source>
</evidence>
<dbReference type="Proteomes" id="UP001327219">
    <property type="component" value="Chromosome"/>
</dbReference>
<comment type="function">
    <text evidence="4">Part of an ABC transporter complex. Transmembrane domains (TMD) form a pore in the inner membrane and the ATP-binding domain (NBD) is responsible for energy generation.</text>
</comment>
<evidence type="ECO:0000256" key="3">
    <source>
        <dbReference type="ARBA" id="ARBA00022840"/>
    </source>
</evidence>
<reference evidence="6 7" key="1">
    <citation type="submission" date="2022-11" db="EMBL/GenBank/DDBJ databases">
        <title>Host association and intracellularity evolved multiple times independently in the Rickettsiales.</title>
        <authorList>
            <person name="Castelli M."/>
            <person name="Nardi T."/>
            <person name="Gammuto L."/>
            <person name="Bellinzona G."/>
            <person name="Sabaneyeva E."/>
            <person name="Potekhin A."/>
            <person name="Serra V."/>
            <person name="Petroni G."/>
            <person name="Sassera D."/>
        </authorList>
    </citation>
    <scope>NUCLEOTIDE SEQUENCE [LARGE SCALE GENOMIC DNA]</scope>
    <source>
        <strain evidence="6 7">NDG2</strain>
    </source>
</reference>
<evidence type="ECO:0000256" key="2">
    <source>
        <dbReference type="ARBA" id="ARBA00022741"/>
    </source>
</evidence>
<evidence type="ECO:0000313" key="6">
    <source>
        <dbReference type="EMBL" id="WPX96793.1"/>
    </source>
</evidence>
<dbReference type="SMART" id="SM00382">
    <property type="entry name" value="AAA"/>
    <property type="match status" value="1"/>
</dbReference>
<dbReference type="PROSITE" id="PS00211">
    <property type="entry name" value="ABC_TRANSPORTER_1"/>
    <property type="match status" value="1"/>
</dbReference>
<dbReference type="InterPro" id="IPR017871">
    <property type="entry name" value="ABC_transporter-like_CS"/>
</dbReference>
<dbReference type="EMBL" id="CP110820">
    <property type="protein sequence ID" value="WPX96793.1"/>
    <property type="molecule type" value="Genomic_DNA"/>
</dbReference>
<evidence type="ECO:0000256" key="1">
    <source>
        <dbReference type="ARBA" id="ARBA00022448"/>
    </source>
</evidence>
<accession>A0ABZ0UQ17</accession>
<protein>
    <submittedName>
        <fullName evidence="6">ABC transporter ATP-binding protein</fullName>
    </submittedName>
</protein>
<dbReference type="PANTHER" id="PTHR42711:SF15">
    <property type="entry name" value="ABC-TYPE MULTIDRUG TRANSPORT SYSTEM, ATPASE COMPONENT"/>
    <property type="match status" value="1"/>
</dbReference>
<dbReference type="InterPro" id="IPR027417">
    <property type="entry name" value="P-loop_NTPase"/>
</dbReference>
<name>A0ABZ0UQ17_9RICK</name>
<dbReference type="CDD" id="cd03230">
    <property type="entry name" value="ABC_DR_subfamily_A"/>
    <property type="match status" value="1"/>
</dbReference>
<dbReference type="InterPro" id="IPR050763">
    <property type="entry name" value="ABC_transporter_ATP-binding"/>
</dbReference>
<dbReference type="Pfam" id="PF00005">
    <property type="entry name" value="ABC_tran"/>
    <property type="match status" value="1"/>
</dbReference>
<sequence length="297" mass="33074">MFAISVQGVSKTYQNGGQALKNICLNVEKGQFLALLGKNGAGKTTFVEILSSLTKKTSGEILVMGRDLERDNEFVRACVGIVPQEFNLAIFESVIQVLVTQAGYFGIGRKSALKIAEKHLKSLDLWDKRGQTTVALSGGMKRRLMIARALMHDPQIIFFDEPTAGVDIEVRQKIWAILKNLNAEGKTIILTTHYFEEAEKLCDSLAIINKGEIIVNDSLSNIFHTYPEKKYLVELKQGIPLMDCNITPLSNTKFEVKIDKTTSLNKVIAYIIAQGGEIENIQPQSNRLEELFLNIVN</sequence>
<feature type="domain" description="ABC transporter" evidence="5">
    <location>
        <begin position="4"/>
        <end position="235"/>
    </location>
</feature>
<keyword evidence="7" id="KW-1185">Reference proteome</keyword>
<dbReference type="PANTHER" id="PTHR42711">
    <property type="entry name" value="ABC TRANSPORTER ATP-BINDING PROTEIN"/>
    <property type="match status" value="1"/>
</dbReference>
<dbReference type="SUPFAM" id="SSF52540">
    <property type="entry name" value="P-loop containing nucleoside triphosphate hydrolases"/>
    <property type="match status" value="1"/>
</dbReference>
<evidence type="ECO:0000259" key="5">
    <source>
        <dbReference type="PROSITE" id="PS50893"/>
    </source>
</evidence>
<dbReference type="RefSeq" id="WP_323732507.1">
    <property type="nucleotide sequence ID" value="NZ_CP110820.1"/>
</dbReference>